<dbReference type="AlphaFoldDB" id="A0A6V7PS71"/>
<dbReference type="EMBL" id="LR862151">
    <property type="protein sequence ID" value="CAD1833563.1"/>
    <property type="molecule type" value="Genomic_DNA"/>
</dbReference>
<reference evidence="1" key="1">
    <citation type="submission" date="2020-07" db="EMBL/GenBank/DDBJ databases">
        <authorList>
            <person name="Lin J."/>
        </authorList>
    </citation>
    <scope>NUCLEOTIDE SEQUENCE</scope>
</reference>
<protein>
    <submittedName>
        <fullName evidence="1">Uncharacterized protein</fullName>
    </submittedName>
</protein>
<proteinExistence type="predicted"/>
<organism evidence="1">
    <name type="scientific">Ananas comosus var. bracteatus</name>
    <name type="common">red pineapple</name>
    <dbReference type="NCBI Taxonomy" id="296719"/>
    <lineage>
        <taxon>Eukaryota</taxon>
        <taxon>Viridiplantae</taxon>
        <taxon>Streptophyta</taxon>
        <taxon>Embryophyta</taxon>
        <taxon>Tracheophyta</taxon>
        <taxon>Spermatophyta</taxon>
        <taxon>Magnoliopsida</taxon>
        <taxon>Liliopsida</taxon>
        <taxon>Poales</taxon>
        <taxon>Bromeliaceae</taxon>
        <taxon>Bromelioideae</taxon>
        <taxon>Ananas</taxon>
    </lineage>
</organism>
<accession>A0A6V7PS71</accession>
<name>A0A6V7PS71_ANACO</name>
<sequence length="165" mass="18403">MVFRPKSLISGIWISPGVFTLRDRSLARRDRFHRNSVAANLREPVPGWERPVPRTRVLREGSERPVPAGRDRFPNVGFAGQAERPGARRLVDTFVGAYEGFRHEDLRLETDLYACLPLCSFAHACEGRSLQAGTPELAIAIPIRRAGFGAEVNCRGKGSFLEWGC</sequence>
<evidence type="ECO:0000313" key="1">
    <source>
        <dbReference type="EMBL" id="CAD1833563.1"/>
    </source>
</evidence>
<gene>
    <name evidence="1" type="ORF">CB5_LOCUS16774</name>
</gene>